<feature type="coiled-coil region" evidence="1">
    <location>
        <begin position="95"/>
        <end position="122"/>
    </location>
</feature>
<dbReference type="Proteomes" id="UP000324015">
    <property type="component" value="Chromosome"/>
</dbReference>
<protein>
    <submittedName>
        <fullName evidence="3">Uncharacterized protein</fullName>
    </submittedName>
</protein>
<evidence type="ECO:0000256" key="1">
    <source>
        <dbReference type="SAM" id="Coils"/>
    </source>
</evidence>
<dbReference type="AlphaFoldDB" id="A0A5P2CWG5"/>
<organism evidence="3 4">
    <name type="scientific">Streptomyces venezuelae</name>
    <dbReference type="NCBI Taxonomy" id="54571"/>
    <lineage>
        <taxon>Bacteria</taxon>
        <taxon>Bacillati</taxon>
        <taxon>Actinomycetota</taxon>
        <taxon>Actinomycetes</taxon>
        <taxon>Kitasatosporales</taxon>
        <taxon>Streptomycetaceae</taxon>
        <taxon>Streptomyces</taxon>
    </lineage>
</organism>
<name>A0A5P2CWG5_STRVZ</name>
<reference evidence="3 4" key="1">
    <citation type="submission" date="2018-05" db="EMBL/GenBank/DDBJ databases">
        <title>Streptomyces venezuelae.</title>
        <authorList>
            <person name="Kim W."/>
            <person name="Lee N."/>
            <person name="Cho B.-K."/>
        </authorList>
    </citation>
    <scope>NUCLEOTIDE SEQUENCE [LARGE SCALE GENOMIC DNA]</scope>
    <source>
        <strain evidence="3 4">ATCC 14585</strain>
    </source>
</reference>
<dbReference type="EMBL" id="CP029191">
    <property type="protein sequence ID" value="QES45209.1"/>
    <property type="molecule type" value="Genomic_DNA"/>
</dbReference>
<proteinExistence type="predicted"/>
<accession>A0A5P2CWG5</accession>
<sequence length="123" mass="13919">MTLFIALCAMAAAASWLLAARIIYGRVRQRGIDDLAAQRSLYDDTLRYEDPVGEWEAHHQYDAVMEALLFAMLWPLTLAAFCIRWCITSSPPLSAHELKAERDALQAEVNETNRRLRALGIDL</sequence>
<keyword evidence="1" id="KW-0175">Coiled coil</keyword>
<dbReference type="RefSeq" id="WP_150187521.1">
    <property type="nucleotide sequence ID" value="NZ_CP029191.1"/>
</dbReference>
<keyword evidence="2" id="KW-0472">Membrane</keyword>
<keyword evidence="2" id="KW-0812">Transmembrane</keyword>
<evidence type="ECO:0000313" key="4">
    <source>
        <dbReference type="Proteomes" id="UP000324015"/>
    </source>
</evidence>
<gene>
    <name evidence="3" type="ORF">DEJ49_33255</name>
</gene>
<feature type="transmembrane region" description="Helical" evidence="2">
    <location>
        <begin position="67"/>
        <end position="87"/>
    </location>
</feature>
<keyword evidence="2" id="KW-1133">Transmembrane helix</keyword>
<evidence type="ECO:0000313" key="3">
    <source>
        <dbReference type="EMBL" id="QES45209.1"/>
    </source>
</evidence>
<evidence type="ECO:0000256" key="2">
    <source>
        <dbReference type="SAM" id="Phobius"/>
    </source>
</evidence>